<feature type="compositionally biased region" description="Gly residues" evidence="3">
    <location>
        <begin position="236"/>
        <end position="248"/>
    </location>
</feature>
<dbReference type="GO" id="GO:0043548">
    <property type="term" value="F:phosphatidylinositol 3-kinase binding"/>
    <property type="evidence" value="ECO:0007669"/>
    <property type="project" value="TreeGrafter"/>
</dbReference>
<feature type="compositionally biased region" description="Polar residues" evidence="3">
    <location>
        <begin position="191"/>
        <end position="212"/>
    </location>
</feature>
<keyword evidence="2" id="KW-0175">Coiled coil</keyword>
<dbReference type="InterPro" id="IPR038274">
    <property type="entry name" value="Atg6/Beclin_C_sf"/>
</dbReference>
<dbReference type="InterPro" id="IPR040455">
    <property type="entry name" value="Atg6_BARA"/>
</dbReference>
<protein>
    <submittedName>
        <fullName evidence="5">Autophagy protein</fullName>
    </submittedName>
</protein>
<proteinExistence type="inferred from homology"/>
<feature type="coiled-coil region" evidence="2">
    <location>
        <begin position="359"/>
        <end position="407"/>
    </location>
</feature>
<dbReference type="GO" id="GO:0034272">
    <property type="term" value="C:phosphatidylinositol 3-kinase complex, class III, type II"/>
    <property type="evidence" value="ECO:0007669"/>
    <property type="project" value="TreeGrafter"/>
</dbReference>
<dbReference type="GO" id="GO:0034271">
    <property type="term" value="C:phosphatidylinositol 3-kinase complex, class III, type I"/>
    <property type="evidence" value="ECO:0007669"/>
    <property type="project" value="TreeGrafter"/>
</dbReference>
<organism evidence="5 6">
    <name type="scientific">Mycoemilia scoparia</name>
    <dbReference type="NCBI Taxonomy" id="417184"/>
    <lineage>
        <taxon>Eukaryota</taxon>
        <taxon>Fungi</taxon>
        <taxon>Fungi incertae sedis</taxon>
        <taxon>Zoopagomycota</taxon>
        <taxon>Kickxellomycotina</taxon>
        <taxon>Kickxellomycetes</taxon>
        <taxon>Kickxellales</taxon>
        <taxon>Kickxellaceae</taxon>
        <taxon>Mycoemilia</taxon>
    </lineage>
</organism>
<evidence type="ECO:0000256" key="2">
    <source>
        <dbReference type="SAM" id="Coils"/>
    </source>
</evidence>
<feature type="compositionally biased region" description="Low complexity" evidence="3">
    <location>
        <begin position="249"/>
        <end position="268"/>
    </location>
</feature>
<dbReference type="GO" id="GO:0006995">
    <property type="term" value="P:cellular response to nitrogen starvation"/>
    <property type="evidence" value="ECO:0007669"/>
    <property type="project" value="TreeGrafter"/>
</dbReference>
<accession>A0A9W8DNZ7</accession>
<evidence type="ECO:0000256" key="1">
    <source>
        <dbReference type="ARBA" id="ARBA00005965"/>
    </source>
</evidence>
<keyword evidence="6" id="KW-1185">Reference proteome</keyword>
<evidence type="ECO:0000313" key="5">
    <source>
        <dbReference type="EMBL" id="KAJ1916688.1"/>
    </source>
</evidence>
<comment type="similarity">
    <text evidence="1">Belongs to the beclin family.</text>
</comment>
<dbReference type="PANTHER" id="PTHR12768:SF4">
    <property type="entry name" value="BECLIN-1"/>
    <property type="match status" value="1"/>
</dbReference>
<dbReference type="PANTHER" id="PTHR12768">
    <property type="entry name" value="BECLIN 1"/>
    <property type="match status" value="1"/>
</dbReference>
<feature type="region of interest" description="Disordered" evidence="3">
    <location>
        <begin position="141"/>
        <end position="271"/>
    </location>
</feature>
<comment type="caution">
    <text evidence="5">The sequence shown here is derived from an EMBL/GenBank/DDBJ whole genome shotgun (WGS) entry which is preliminary data.</text>
</comment>
<dbReference type="Proteomes" id="UP001150538">
    <property type="component" value="Unassembled WGS sequence"/>
</dbReference>
<dbReference type="GO" id="GO:0000045">
    <property type="term" value="P:autophagosome assembly"/>
    <property type="evidence" value="ECO:0007669"/>
    <property type="project" value="TreeGrafter"/>
</dbReference>
<sequence length="598" mass="65952">MMLSDSKLAQKLTMDENQRFLNEKPIIVRDPNTLKTSKDSDGLDSTRNQKIKEGIVGGLKNHGALGENANENLKINESFIMLSSSQIPESITIGNNNTGPKKGLIDLKASSKAAATTVVERLYQLSPTKRKQAAGNLLDRTKDGQHHHQHHHEFADRQSIGGSSKENNSTSSSSGGGGGGSPGPDGDRLNSKSSARSNFSTNVGGNDPTKQSGGVIGKGGGHDYFIESGPESTTNGRGGDGSSGGGRSGTSSNNNNNNNNNDTGTSNSQYGGKAFGINQQFRVISRLMDILEERSELNHPLCVNCTERLLKLLETEAAKKEKEMSMYEDYLYTLQAEPSPTEEECERLEAVLKQQQQHESSLDESLQALDRQLEEAQRELEVLLEEYNQFDSKMENFRDEQEAVERQHELNTLQLGFLQKVNVYNDVFNISSDGSIGTINGFRLGRLPNQLVEWSEINAAWGQALLLLIAVAHKLKYEFKSYRLIPVGSYSRIERITEDGEAATAGGHELYGSGELHIGRIFHNRRFDQAMVAYLNCLNQLAKAVERIDQDRVGGVSIKLQFSNEETWTRALYYTLLNAKWILAFASSFVHPDDASSQ</sequence>
<name>A0A9W8DNZ7_9FUNG</name>
<gene>
    <name evidence="5" type="primary">atg6</name>
    <name evidence="5" type="ORF">H4219_003647</name>
</gene>
<dbReference type="GO" id="GO:0045324">
    <property type="term" value="P:late endosome to vacuole transport"/>
    <property type="evidence" value="ECO:0007669"/>
    <property type="project" value="TreeGrafter"/>
</dbReference>
<evidence type="ECO:0000256" key="3">
    <source>
        <dbReference type="SAM" id="MobiDB-lite"/>
    </source>
</evidence>
<feature type="compositionally biased region" description="Low complexity" evidence="3">
    <location>
        <begin position="161"/>
        <end position="173"/>
    </location>
</feature>
<dbReference type="InterPro" id="IPR007243">
    <property type="entry name" value="Atg6/Beclin"/>
</dbReference>
<dbReference type="AlphaFoldDB" id="A0A9W8DNZ7"/>
<dbReference type="GO" id="GO:0030674">
    <property type="term" value="F:protein-macromolecule adaptor activity"/>
    <property type="evidence" value="ECO:0007669"/>
    <property type="project" value="TreeGrafter"/>
</dbReference>
<dbReference type="Gene3D" id="1.10.418.40">
    <property type="entry name" value="Autophagy protein 6/Beclin 1"/>
    <property type="match status" value="1"/>
</dbReference>
<feature type="compositionally biased region" description="Basic and acidic residues" evidence="3">
    <location>
        <begin position="141"/>
        <end position="156"/>
    </location>
</feature>
<dbReference type="OrthoDB" id="20368at2759"/>
<evidence type="ECO:0000313" key="6">
    <source>
        <dbReference type="Proteomes" id="UP001150538"/>
    </source>
</evidence>
<dbReference type="GO" id="GO:0000423">
    <property type="term" value="P:mitophagy"/>
    <property type="evidence" value="ECO:0007669"/>
    <property type="project" value="TreeGrafter"/>
</dbReference>
<dbReference type="EMBL" id="JANBPU010000095">
    <property type="protein sequence ID" value="KAJ1916688.1"/>
    <property type="molecule type" value="Genomic_DNA"/>
</dbReference>
<dbReference type="GO" id="GO:0000407">
    <property type="term" value="C:phagophore assembly site"/>
    <property type="evidence" value="ECO:0007669"/>
    <property type="project" value="TreeGrafter"/>
</dbReference>
<feature type="domain" description="Atg6 BARA" evidence="4">
    <location>
        <begin position="418"/>
        <end position="588"/>
    </location>
</feature>
<reference evidence="5" key="1">
    <citation type="submission" date="2022-07" db="EMBL/GenBank/DDBJ databases">
        <title>Phylogenomic reconstructions and comparative analyses of Kickxellomycotina fungi.</title>
        <authorList>
            <person name="Reynolds N.K."/>
            <person name="Stajich J.E."/>
            <person name="Barry K."/>
            <person name="Grigoriev I.V."/>
            <person name="Crous P."/>
            <person name="Smith M.E."/>
        </authorList>
    </citation>
    <scope>NUCLEOTIDE SEQUENCE</scope>
    <source>
        <strain evidence="5">NBRC 100468</strain>
    </source>
</reference>
<feature type="compositionally biased region" description="Gly residues" evidence="3">
    <location>
        <begin position="174"/>
        <end position="183"/>
    </location>
</feature>
<dbReference type="Pfam" id="PF04111">
    <property type="entry name" value="APG6"/>
    <property type="match status" value="1"/>
</dbReference>
<evidence type="ECO:0000259" key="4">
    <source>
        <dbReference type="Pfam" id="PF04111"/>
    </source>
</evidence>
<feature type="coiled-coil region" evidence="2">
    <location>
        <begin position="303"/>
        <end position="330"/>
    </location>
</feature>